<proteinExistence type="predicted"/>
<sequence length="88" mass="9358">MAMGAASGLSIRLGRLLAEQVGQPFIVVALPEQTVTVAQLRRLVAEQYPRLQSWMEHVLVVAEGRILDSSEAVPVGRSVALLPPQAGG</sequence>
<keyword evidence="2" id="KW-1185">Reference proteome</keyword>
<dbReference type="Gene3D" id="3.10.20.30">
    <property type="match status" value="1"/>
</dbReference>
<dbReference type="InterPro" id="IPR016155">
    <property type="entry name" value="Mopterin_synth/thiamin_S_b"/>
</dbReference>
<dbReference type="InterPro" id="IPR003749">
    <property type="entry name" value="ThiS/MoaD-like"/>
</dbReference>
<dbReference type="RefSeq" id="WP_072714266.1">
    <property type="nucleotide sequence ID" value="NZ_FRAU01000001.1"/>
</dbReference>
<gene>
    <name evidence="1" type="ORF">SAMN04488087_0392</name>
</gene>
<evidence type="ECO:0000313" key="1">
    <source>
        <dbReference type="EMBL" id="SHK13135.1"/>
    </source>
</evidence>
<organism evidence="1 2">
    <name type="scientific">Rhodothermus profundi</name>
    <dbReference type="NCBI Taxonomy" id="633813"/>
    <lineage>
        <taxon>Bacteria</taxon>
        <taxon>Pseudomonadati</taxon>
        <taxon>Rhodothermota</taxon>
        <taxon>Rhodothermia</taxon>
        <taxon>Rhodothermales</taxon>
        <taxon>Rhodothermaceae</taxon>
        <taxon>Rhodothermus</taxon>
    </lineage>
</organism>
<dbReference type="AlphaFoldDB" id="A0A1M6PYR6"/>
<dbReference type="Pfam" id="PF02597">
    <property type="entry name" value="ThiS"/>
    <property type="match status" value="1"/>
</dbReference>
<accession>A0A1M6PYR6</accession>
<reference evidence="2" key="1">
    <citation type="submission" date="2016-11" db="EMBL/GenBank/DDBJ databases">
        <authorList>
            <person name="Varghese N."/>
            <person name="Submissions S."/>
        </authorList>
    </citation>
    <scope>NUCLEOTIDE SEQUENCE [LARGE SCALE GENOMIC DNA]</scope>
    <source>
        <strain evidence="2">DSM 22212</strain>
    </source>
</reference>
<dbReference type="STRING" id="633813.SAMN04488087_0392"/>
<dbReference type="EMBL" id="FRAU01000001">
    <property type="protein sequence ID" value="SHK13135.1"/>
    <property type="molecule type" value="Genomic_DNA"/>
</dbReference>
<protein>
    <submittedName>
        <fullName evidence="1">ThiS family protein</fullName>
    </submittedName>
</protein>
<name>A0A1M6PYR6_9BACT</name>
<dbReference type="SUPFAM" id="SSF54285">
    <property type="entry name" value="MoaD/ThiS"/>
    <property type="match status" value="1"/>
</dbReference>
<evidence type="ECO:0000313" key="2">
    <source>
        <dbReference type="Proteomes" id="UP000185812"/>
    </source>
</evidence>
<dbReference type="Proteomes" id="UP000185812">
    <property type="component" value="Unassembled WGS sequence"/>
</dbReference>
<dbReference type="InterPro" id="IPR012675">
    <property type="entry name" value="Beta-grasp_dom_sf"/>
</dbReference>